<accession>A0AAV4U994</accession>
<comment type="caution">
    <text evidence="1">The sequence shown here is derived from an EMBL/GenBank/DDBJ whole genome shotgun (WGS) entry which is preliminary data.</text>
</comment>
<dbReference type="AlphaFoldDB" id="A0AAV4U994"/>
<organism evidence="1 2">
    <name type="scientific">Caerostris extrusa</name>
    <name type="common">Bark spider</name>
    <name type="synonym">Caerostris bankana</name>
    <dbReference type="NCBI Taxonomy" id="172846"/>
    <lineage>
        <taxon>Eukaryota</taxon>
        <taxon>Metazoa</taxon>
        <taxon>Ecdysozoa</taxon>
        <taxon>Arthropoda</taxon>
        <taxon>Chelicerata</taxon>
        <taxon>Arachnida</taxon>
        <taxon>Araneae</taxon>
        <taxon>Araneomorphae</taxon>
        <taxon>Entelegynae</taxon>
        <taxon>Araneoidea</taxon>
        <taxon>Araneidae</taxon>
        <taxon>Caerostris</taxon>
    </lineage>
</organism>
<dbReference type="EMBL" id="BPLR01012501">
    <property type="protein sequence ID" value="GIY54337.1"/>
    <property type="molecule type" value="Genomic_DNA"/>
</dbReference>
<proteinExistence type="predicted"/>
<dbReference type="Proteomes" id="UP001054945">
    <property type="component" value="Unassembled WGS sequence"/>
</dbReference>
<evidence type="ECO:0000313" key="1">
    <source>
        <dbReference type="EMBL" id="GIY54337.1"/>
    </source>
</evidence>
<name>A0AAV4U994_CAEEX</name>
<reference evidence="1 2" key="1">
    <citation type="submission" date="2021-06" db="EMBL/GenBank/DDBJ databases">
        <title>Caerostris extrusa draft genome.</title>
        <authorList>
            <person name="Kono N."/>
            <person name="Arakawa K."/>
        </authorList>
    </citation>
    <scope>NUCLEOTIDE SEQUENCE [LARGE SCALE GENOMIC DNA]</scope>
</reference>
<gene>
    <name evidence="1" type="ORF">CEXT_285031</name>
</gene>
<evidence type="ECO:0000313" key="2">
    <source>
        <dbReference type="Proteomes" id="UP001054945"/>
    </source>
</evidence>
<keyword evidence="2" id="KW-1185">Reference proteome</keyword>
<sequence length="78" mass="8365">MVAGAFAKWQIVEARGVSGIGRAVSPSLLVPRDEFHTLHPKSFSVSPPHNFTDSPYLTASVPAGVGNFPSLRLERGTF</sequence>
<protein>
    <submittedName>
        <fullName evidence="1">Uncharacterized protein</fullName>
    </submittedName>
</protein>